<dbReference type="GO" id="GO:0005886">
    <property type="term" value="C:plasma membrane"/>
    <property type="evidence" value="ECO:0007669"/>
    <property type="project" value="UniProtKB-SubCell"/>
</dbReference>
<evidence type="ECO:0000256" key="4">
    <source>
        <dbReference type="ARBA" id="ARBA00022475"/>
    </source>
</evidence>
<dbReference type="RefSeq" id="WP_087458382.1">
    <property type="nucleotide sequence ID" value="NZ_CP021434.1"/>
</dbReference>
<evidence type="ECO:0000256" key="6">
    <source>
        <dbReference type="ARBA" id="ARBA00022989"/>
    </source>
</evidence>
<feature type="transmembrane region" description="Helical" evidence="9">
    <location>
        <begin position="62"/>
        <end position="79"/>
    </location>
</feature>
<accession>A0A1Y0ITB8</accession>
<evidence type="ECO:0000313" key="11">
    <source>
        <dbReference type="EMBL" id="ARU63036.1"/>
    </source>
</evidence>
<evidence type="ECO:0000256" key="9">
    <source>
        <dbReference type="SAM" id="Phobius"/>
    </source>
</evidence>
<keyword evidence="4" id="KW-1003">Cell membrane</keyword>
<feature type="transmembrane region" description="Helical" evidence="9">
    <location>
        <begin position="38"/>
        <end position="56"/>
    </location>
</feature>
<keyword evidence="8 9" id="KW-0472">Membrane</keyword>
<evidence type="ECO:0000256" key="8">
    <source>
        <dbReference type="ARBA" id="ARBA00023136"/>
    </source>
</evidence>
<feature type="transmembrane region" description="Helical" evidence="9">
    <location>
        <begin position="279"/>
        <end position="298"/>
    </location>
</feature>
<keyword evidence="2" id="KW-0813">Transport</keyword>
<sequence length="418" mass="44174">MDSPTMETVRELLSLVVIVLLAGMFGGRIARLMRVPDVAVFLLIGVLIGPILHVVALSPESVADQLLIVVGAALILFDGGRAIGLGVLKNVWLTLLLLAVPGVLITAAVTAGAAAWLLQMPFVLAFLLAAIIASTDPATLIPVFKQVPIEERLKQTVESESAFNDATGSIVTFAVLGVATGEQAFSLGGSLVSFFKMAGGGLLVGLAAGLLAAVLISERRGGLFREYASIVVVTVAVGAYLLGDLLGVSGFMATFTAGIVLGNHQAFRLPVPEAKLTEVSHFFDGITLILRMMIFILLGSQVDFSALADYWLEGLLVVAVFMFVARPLTVLLCAGVDRRALWSWNELLFMCWVRETGVIPAALVALIAGLHLPHYREIHAVTFLAIIVTIVLQAGTTGIVAKKLGILSGENPGKEEFP</sequence>
<feature type="transmembrane region" description="Helical" evidence="9">
    <location>
        <begin position="91"/>
        <end position="116"/>
    </location>
</feature>
<feature type="transmembrane region" description="Helical" evidence="9">
    <location>
        <begin position="223"/>
        <end position="242"/>
    </location>
</feature>
<evidence type="ECO:0000259" key="10">
    <source>
        <dbReference type="Pfam" id="PF00999"/>
    </source>
</evidence>
<comment type="subcellular location">
    <subcellularLocation>
        <location evidence="1">Cell membrane</location>
        <topology evidence="1">Multi-pass membrane protein</topology>
    </subcellularLocation>
</comment>
<dbReference type="Pfam" id="PF00999">
    <property type="entry name" value="Na_H_Exchanger"/>
    <property type="match status" value="1"/>
</dbReference>
<protein>
    <submittedName>
        <fullName evidence="11">Sodium:proton exchanger</fullName>
    </submittedName>
</protein>
<evidence type="ECO:0000256" key="3">
    <source>
        <dbReference type="ARBA" id="ARBA00022449"/>
    </source>
</evidence>
<dbReference type="PANTHER" id="PTHR32507">
    <property type="entry name" value="NA(+)/H(+) ANTIPORTER 1"/>
    <property type="match status" value="1"/>
</dbReference>
<evidence type="ECO:0000256" key="2">
    <source>
        <dbReference type="ARBA" id="ARBA00022448"/>
    </source>
</evidence>
<keyword evidence="7" id="KW-0406">Ion transport</keyword>
<dbReference type="Proteomes" id="UP000195437">
    <property type="component" value="Chromosome"/>
</dbReference>
<evidence type="ECO:0000256" key="7">
    <source>
        <dbReference type="ARBA" id="ARBA00023065"/>
    </source>
</evidence>
<gene>
    <name evidence="11" type="ORF">CBW65_20200</name>
</gene>
<dbReference type="KEGG" id="tum:CBW65_20200"/>
<feature type="transmembrane region" description="Helical" evidence="9">
    <location>
        <begin position="122"/>
        <end position="141"/>
    </location>
</feature>
<dbReference type="InterPro" id="IPR038770">
    <property type="entry name" value="Na+/solute_symporter_sf"/>
</dbReference>
<feature type="transmembrane region" description="Helical" evidence="9">
    <location>
        <begin position="378"/>
        <end position="401"/>
    </location>
</feature>
<evidence type="ECO:0000313" key="12">
    <source>
        <dbReference type="Proteomes" id="UP000195437"/>
    </source>
</evidence>
<feature type="domain" description="Cation/H+ exchanger transmembrane" evidence="10">
    <location>
        <begin position="17"/>
        <end position="402"/>
    </location>
</feature>
<dbReference type="AlphaFoldDB" id="A0A1Y0ITB8"/>
<evidence type="ECO:0000256" key="5">
    <source>
        <dbReference type="ARBA" id="ARBA00022692"/>
    </source>
</evidence>
<dbReference type="GO" id="GO:0015297">
    <property type="term" value="F:antiporter activity"/>
    <property type="evidence" value="ECO:0007669"/>
    <property type="project" value="UniProtKB-KW"/>
</dbReference>
<reference evidence="12" key="1">
    <citation type="submission" date="2017-05" db="EMBL/GenBank/DDBJ databases">
        <authorList>
            <person name="Sung H."/>
        </authorList>
    </citation>
    <scope>NUCLEOTIDE SEQUENCE [LARGE SCALE GENOMIC DNA]</scope>
    <source>
        <strain evidence="12">AR23208</strain>
    </source>
</reference>
<dbReference type="EMBL" id="CP021434">
    <property type="protein sequence ID" value="ARU63036.1"/>
    <property type="molecule type" value="Genomic_DNA"/>
</dbReference>
<evidence type="ECO:0000256" key="1">
    <source>
        <dbReference type="ARBA" id="ARBA00004651"/>
    </source>
</evidence>
<keyword evidence="6 9" id="KW-1133">Transmembrane helix</keyword>
<dbReference type="InterPro" id="IPR006153">
    <property type="entry name" value="Cation/H_exchanger_TM"/>
</dbReference>
<dbReference type="GO" id="GO:1902600">
    <property type="term" value="P:proton transmembrane transport"/>
    <property type="evidence" value="ECO:0007669"/>
    <property type="project" value="InterPro"/>
</dbReference>
<name>A0A1Y0ITB8_9BACL</name>
<keyword evidence="3" id="KW-0050">Antiport</keyword>
<dbReference type="OrthoDB" id="1757035at2"/>
<dbReference type="Gene3D" id="1.20.1530.20">
    <property type="match status" value="1"/>
</dbReference>
<keyword evidence="5 9" id="KW-0812">Transmembrane</keyword>
<feature type="transmembrane region" description="Helical" evidence="9">
    <location>
        <begin position="12"/>
        <end position="31"/>
    </location>
</feature>
<feature type="transmembrane region" description="Helical" evidence="9">
    <location>
        <begin position="162"/>
        <end position="181"/>
    </location>
</feature>
<keyword evidence="12" id="KW-1185">Reference proteome</keyword>
<proteinExistence type="predicted"/>
<feature type="transmembrane region" description="Helical" evidence="9">
    <location>
        <begin position="193"/>
        <end position="216"/>
    </location>
</feature>
<feature type="transmembrane region" description="Helical" evidence="9">
    <location>
        <begin position="310"/>
        <end position="335"/>
    </location>
</feature>
<feature type="transmembrane region" description="Helical" evidence="9">
    <location>
        <begin position="347"/>
        <end position="372"/>
    </location>
</feature>
<dbReference type="PANTHER" id="PTHR32507:SF0">
    <property type="entry name" value="NA(+)_H(+) ANTIPORTER 2-RELATED"/>
    <property type="match status" value="1"/>
</dbReference>
<organism evidence="11 12">
    <name type="scientific">Tumebacillus avium</name>
    <dbReference type="NCBI Taxonomy" id="1903704"/>
    <lineage>
        <taxon>Bacteria</taxon>
        <taxon>Bacillati</taxon>
        <taxon>Bacillota</taxon>
        <taxon>Bacilli</taxon>
        <taxon>Bacillales</taxon>
        <taxon>Alicyclobacillaceae</taxon>
        <taxon>Tumebacillus</taxon>
    </lineage>
</organism>